<evidence type="ECO:0000313" key="11">
    <source>
        <dbReference type="EMBL" id="QGG96783.1"/>
    </source>
</evidence>
<dbReference type="GO" id="GO:0005829">
    <property type="term" value="C:cytosol"/>
    <property type="evidence" value="ECO:0007669"/>
    <property type="project" value="TreeGrafter"/>
</dbReference>
<dbReference type="Pfam" id="PF00271">
    <property type="entry name" value="Helicase_C"/>
    <property type="match status" value="1"/>
</dbReference>
<dbReference type="PROSITE" id="PS51194">
    <property type="entry name" value="HELICASE_CTER"/>
    <property type="match status" value="1"/>
</dbReference>
<keyword evidence="3 11" id="KW-0347">Helicase</keyword>
<dbReference type="EMBL" id="CP045851">
    <property type="protein sequence ID" value="QGG96783.1"/>
    <property type="molecule type" value="Genomic_DNA"/>
</dbReference>
<evidence type="ECO:0000256" key="3">
    <source>
        <dbReference type="ARBA" id="ARBA00022806"/>
    </source>
</evidence>
<dbReference type="SMART" id="SM00490">
    <property type="entry name" value="HELICc"/>
    <property type="match status" value="1"/>
</dbReference>
<dbReference type="SUPFAM" id="SSF52540">
    <property type="entry name" value="P-loop containing nucleoside triphosphate hydrolases"/>
    <property type="match status" value="1"/>
</dbReference>
<dbReference type="InterPro" id="IPR014014">
    <property type="entry name" value="RNA_helicase_DEAD_Q_motif"/>
</dbReference>
<dbReference type="Proteomes" id="UP000334019">
    <property type="component" value="Chromosome"/>
</dbReference>
<evidence type="ECO:0000256" key="4">
    <source>
        <dbReference type="ARBA" id="ARBA00022840"/>
    </source>
</evidence>
<evidence type="ECO:0000256" key="7">
    <source>
        <dbReference type="SAM" id="MobiDB-lite"/>
    </source>
</evidence>
<keyword evidence="12" id="KW-1185">Reference proteome</keyword>
<evidence type="ECO:0000256" key="2">
    <source>
        <dbReference type="ARBA" id="ARBA00022801"/>
    </source>
</evidence>
<evidence type="ECO:0000256" key="1">
    <source>
        <dbReference type="ARBA" id="ARBA00022741"/>
    </source>
</evidence>
<dbReference type="CDD" id="cd18787">
    <property type="entry name" value="SF2_C_DEAD"/>
    <property type="match status" value="1"/>
</dbReference>
<organism evidence="11 12">
    <name type="scientific">Actinomarinicola tropica</name>
    <dbReference type="NCBI Taxonomy" id="2789776"/>
    <lineage>
        <taxon>Bacteria</taxon>
        <taxon>Bacillati</taxon>
        <taxon>Actinomycetota</taxon>
        <taxon>Acidimicrobiia</taxon>
        <taxon>Acidimicrobiales</taxon>
        <taxon>Iamiaceae</taxon>
        <taxon>Actinomarinicola</taxon>
    </lineage>
</organism>
<feature type="domain" description="Helicase ATP-binding" evidence="8">
    <location>
        <begin position="83"/>
        <end position="254"/>
    </location>
</feature>
<evidence type="ECO:0000259" key="10">
    <source>
        <dbReference type="PROSITE" id="PS51195"/>
    </source>
</evidence>
<dbReference type="SMART" id="SM00487">
    <property type="entry name" value="DEXDc"/>
    <property type="match status" value="1"/>
</dbReference>
<dbReference type="PROSITE" id="PS51195">
    <property type="entry name" value="Q_MOTIF"/>
    <property type="match status" value="1"/>
</dbReference>
<dbReference type="KEGG" id="atq:GH723_17705"/>
<dbReference type="GO" id="GO:0005524">
    <property type="term" value="F:ATP binding"/>
    <property type="evidence" value="ECO:0007669"/>
    <property type="project" value="UniProtKB-KW"/>
</dbReference>
<accession>A0A5Q2RLS1</accession>
<dbReference type="GO" id="GO:0016787">
    <property type="term" value="F:hydrolase activity"/>
    <property type="evidence" value="ECO:0007669"/>
    <property type="project" value="UniProtKB-KW"/>
</dbReference>
<feature type="domain" description="DEAD-box RNA helicase Q" evidence="10">
    <location>
        <begin position="52"/>
        <end position="80"/>
    </location>
</feature>
<dbReference type="InterPro" id="IPR001650">
    <property type="entry name" value="Helicase_C-like"/>
</dbReference>
<dbReference type="PROSITE" id="PS51192">
    <property type="entry name" value="HELICASE_ATP_BIND_1"/>
    <property type="match status" value="1"/>
</dbReference>
<sequence length="501" mass="52617">MRRLRAGGEIAAGNLRTRTYPPAPAGTEHRSTTLSAAPLADAPVAAGTTASTTFADLGVPSAVVRNLADRGITSAFPIQVATLPDALAGRDVCGKAPTGSGKTIAFGIPLVTGLGKARPRRPRGLVLVPTRELATQVHEEIRALAGPGGATSATFFGGVGFGSQIKALHRGIDIAVACPGRLADLIQQGEMNLSEVRMVVLDEADRMADMGFLPEVKRILDRTPDDRQTLLFSATLDGDVDVLIRRYQKDPVRHEHVVEDDRPQNRHEFWAVERDQRLATTARLTKAEWPAVVFVRTKRGADRVAKQLTREGVAAAAIHGDRSQGQRERALAAFTSGRVQALVATDVAARGIHVDGVACVVHYDMPPDHKDFVHRSGRTGRAGATGLVVSLVPGDQVRDVKKMQKVLDMPVGVHPSGVDQIGPERTPPPVAPGPALDGPSTGGRRRPQGGGRSRNQAGGGSRNGQGRNRSGGGGGRGRKPAGARSGGGNGRSASGRGRGGR</sequence>
<feature type="region of interest" description="Disordered" evidence="7">
    <location>
        <begin position="411"/>
        <end position="501"/>
    </location>
</feature>
<dbReference type="GO" id="GO:0003676">
    <property type="term" value="F:nucleic acid binding"/>
    <property type="evidence" value="ECO:0007669"/>
    <property type="project" value="InterPro"/>
</dbReference>
<feature type="domain" description="Helicase C-terminal" evidence="9">
    <location>
        <begin position="279"/>
        <end position="422"/>
    </location>
</feature>
<dbReference type="PANTHER" id="PTHR47959">
    <property type="entry name" value="ATP-DEPENDENT RNA HELICASE RHLE-RELATED"/>
    <property type="match status" value="1"/>
</dbReference>
<feature type="short sequence motif" description="Q motif" evidence="6">
    <location>
        <begin position="52"/>
        <end position="80"/>
    </location>
</feature>
<feature type="compositionally biased region" description="Gly residues" evidence="7">
    <location>
        <begin position="448"/>
        <end position="475"/>
    </location>
</feature>
<keyword evidence="4" id="KW-0067">ATP-binding</keyword>
<dbReference type="InterPro" id="IPR050079">
    <property type="entry name" value="DEAD_box_RNA_helicase"/>
</dbReference>
<dbReference type="PANTHER" id="PTHR47959:SF13">
    <property type="entry name" value="ATP-DEPENDENT RNA HELICASE RHLE"/>
    <property type="match status" value="1"/>
</dbReference>
<keyword evidence="1" id="KW-0547">Nucleotide-binding</keyword>
<gene>
    <name evidence="11" type="ORF">GH723_17705</name>
</gene>
<dbReference type="CDD" id="cd00268">
    <property type="entry name" value="DEADc"/>
    <property type="match status" value="1"/>
</dbReference>
<evidence type="ECO:0000259" key="8">
    <source>
        <dbReference type="PROSITE" id="PS51192"/>
    </source>
</evidence>
<dbReference type="InterPro" id="IPR014001">
    <property type="entry name" value="Helicase_ATP-bd"/>
</dbReference>
<evidence type="ECO:0000256" key="5">
    <source>
        <dbReference type="ARBA" id="ARBA00038437"/>
    </source>
</evidence>
<dbReference type="GO" id="GO:0003724">
    <property type="term" value="F:RNA helicase activity"/>
    <property type="evidence" value="ECO:0007669"/>
    <property type="project" value="InterPro"/>
</dbReference>
<dbReference type="RefSeq" id="WP_153760886.1">
    <property type="nucleotide sequence ID" value="NZ_CP045851.1"/>
</dbReference>
<reference evidence="11 12" key="1">
    <citation type="submission" date="2019-11" db="EMBL/GenBank/DDBJ databases">
        <authorList>
            <person name="He Y."/>
        </authorList>
    </citation>
    <scope>NUCLEOTIDE SEQUENCE [LARGE SCALE GENOMIC DNA]</scope>
    <source>
        <strain evidence="11 12">SCSIO 58843</strain>
    </source>
</reference>
<comment type="similarity">
    <text evidence="5">Belongs to the DEAD box helicase family.</text>
</comment>
<proteinExistence type="inferred from homology"/>
<name>A0A5Q2RLS1_9ACTN</name>
<protein>
    <submittedName>
        <fullName evidence="11">DEAD/DEAH box helicase</fullName>
    </submittedName>
</protein>
<evidence type="ECO:0000256" key="6">
    <source>
        <dbReference type="PROSITE-ProRule" id="PRU00552"/>
    </source>
</evidence>
<dbReference type="Pfam" id="PF00270">
    <property type="entry name" value="DEAD"/>
    <property type="match status" value="1"/>
</dbReference>
<keyword evidence="2" id="KW-0378">Hydrolase</keyword>
<dbReference type="InterPro" id="IPR011545">
    <property type="entry name" value="DEAD/DEAH_box_helicase_dom"/>
</dbReference>
<evidence type="ECO:0000259" key="9">
    <source>
        <dbReference type="PROSITE" id="PS51194"/>
    </source>
</evidence>
<dbReference type="InterPro" id="IPR027417">
    <property type="entry name" value="P-loop_NTPase"/>
</dbReference>
<feature type="region of interest" description="Disordered" evidence="7">
    <location>
        <begin position="1"/>
        <end position="30"/>
    </location>
</feature>
<dbReference type="Gene3D" id="3.40.50.300">
    <property type="entry name" value="P-loop containing nucleotide triphosphate hydrolases"/>
    <property type="match status" value="2"/>
</dbReference>
<dbReference type="InterPro" id="IPR044742">
    <property type="entry name" value="DEAD/DEAH_RhlB"/>
</dbReference>
<evidence type="ECO:0000313" key="12">
    <source>
        <dbReference type="Proteomes" id="UP000334019"/>
    </source>
</evidence>
<dbReference type="AlphaFoldDB" id="A0A5Q2RLS1"/>